<accession>A0A085NJI0</accession>
<proteinExistence type="predicted"/>
<feature type="chain" id="PRO_5001796045" description="Secreted protein" evidence="1">
    <location>
        <begin position="26"/>
        <end position="75"/>
    </location>
</feature>
<dbReference type="Proteomes" id="UP000030758">
    <property type="component" value="Unassembled WGS sequence"/>
</dbReference>
<feature type="non-terminal residue" evidence="2">
    <location>
        <position position="75"/>
    </location>
</feature>
<evidence type="ECO:0008006" key="3">
    <source>
        <dbReference type="Google" id="ProtNLM"/>
    </source>
</evidence>
<sequence length="75" mass="8009">MSAAARPLTVSLVCHLIASVTFVDDDDIRGDGDACKSFLVSESSRWNCSNELGVFETGGRINQAEFCAKTPVNAN</sequence>
<evidence type="ECO:0000256" key="1">
    <source>
        <dbReference type="SAM" id="SignalP"/>
    </source>
</evidence>
<evidence type="ECO:0000313" key="2">
    <source>
        <dbReference type="EMBL" id="KFD69626.1"/>
    </source>
</evidence>
<protein>
    <recommendedName>
        <fullName evidence="3">Secreted protein</fullName>
    </recommendedName>
</protein>
<name>A0A085NJI0_9BILA</name>
<dbReference type="EMBL" id="KL367494">
    <property type="protein sequence ID" value="KFD69626.1"/>
    <property type="molecule type" value="Genomic_DNA"/>
</dbReference>
<gene>
    <name evidence="2" type="ORF">M514_01990</name>
</gene>
<organism evidence="2">
    <name type="scientific">Trichuris suis</name>
    <name type="common">pig whipworm</name>
    <dbReference type="NCBI Taxonomy" id="68888"/>
    <lineage>
        <taxon>Eukaryota</taxon>
        <taxon>Metazoa</taxon>
        <taxon>Ecdysozoa</taxon>
        <taxon>Nematoda</taxon>
        <taxon>Enoplea</taxon>
        <taxon>Dorylaimia</taxon>
        <taxon>Trichinellida</taxon>
        <taxon>Trichuridae</taxon>
        <taxon>Trichuris</taxon>
    </lineage>
</organism>
<keyword evidence="1" id="KW-0732">Signal</keyword>
<feature type="signal peptide" evidence="1">
    <location>
        <begin position="1"/>
        <end position="25"/>
    </location>
</feature>
<reference evidence="2" key="1">
    <citation type="journal article" date="2014" name="Nat. Genet.">
        <title>Genome and transcriptome of the porcine whipworm Trichuris suis.</title>
        <authorList>
            <person name="Jex A.R."/>
            <person name="Nejsum P."/>
            <person name="Schwarz E.M."/>
            <person name="Hu L."/>
            <person name="Young N.D."/>
            <person name="Hall R.S."/>
            <person name="Korhonen P.K."/>
            <person name="Liao S."/>
            <person name="Thamsborg S."/>
            <person name="Xia J."/>
            <person name="Xu P."/>
            <person name="Wang S."/>
            <person name="Scheerlinck J.P."/>
            <person name="Hofmann A."/>
            <person name="Sternberg P.W."/>
            <person name="Wang J."/>
            <person name="Gasser R.B."/>
        </authorList>
    </citation>
    <scope>NUCLEOTIDE SEQUENCE [LARGE SCALE GENOMIC DNA]</scope>
    <source>
        <strain evidence="2">DCEP-RM93F</strain>
    </source>
</reference>
<dbReference type="AlphaFoldDB" id="A0A085NJI0"/>